<evidence type="ECO:0000259" key="5">
    <source>
        <dbReference type="Pfam" id="PF03015"/>
    </source>
</evidence>
<keyword evidence="8" id="KW-1185">Reference proteome</keyword>
<feature type="domain" description="Fatty acyl-CoA reductase C-terminal" evidence="5">
    <location>
        <begin position="409"/>
        <end position="479"/>
    </location>
</feature>
<organism evidence="7 8">
    <name type="scientific">Aquilegia coerulea</name>
    <name type="common">Rocky mountain columbine</name>
    <dbReference type="NCBI Taxonomy" id="218851"/>
    <lineage>
        <taxon>Eukaryota</taxon>
        <taxon>Viridiplantae</taxon>
        <taxon>Streptophyta</taxon>
        <taxon>Embryophyta</taxon>
        <taxon>Tracheophyta</taxon>
        <taxon>Spermatophyta</taxon>
        <taxon>Magnoliopsida</taxon>
        <taxon>Ranunculales</taxon>
        <taxon>Ranunculaceae</taxon>
        <taxon>Thalictroideae</taxon>
        <taxon>Aquilegia</taxon>
    </lineage>
</organism>
<dbReference type="AlphaFoldDB" id="A0A2G5EW97"/>
<evidence type="ECO:0000256" key="3">
    <source>
        <dbReference type="ARBA" id="ARBA00023098"/>
    </source>
</evidence>
<dbReference type="PANTHER" id="PTHR11011:SF45">
    <property type="entry name" value="FATTY ACYL-COA REDUCTASE CG8306-RELATED"/>
    <property type="match status" value="1"/>
</dbReference>
<dbReference type="Gene3D" id="3.40.50.720">
    <property type="entry name" value="NAD(P)-binding Rossmann-like Domain"/>
    <property type="match status" value="1"/>
</dbReference>
<comment type="catalytic activity">
    <reaction evidence="4">
        <text>a long-chain fatty acyl-CoA + 2 NADPH + 2 H(+) = a long-chain primary fatty alcohol + 2 NADP(+) + CoA</text>
        <dbReference type="Rhea" id="RHEA:52716"/>
        <dbReference type="ChEBI" id="CHEBI:15378"/>
        <dbReference type="ChEBI" id="CHEBI:57287"/>
        <dbReference type="ChEBI" id="CHEBI:57783"/>
        <dbReference type="ChEBI" id="CHEBI:58349"/>
        <dbReference type="ChEBI" id="CHEBI:77396"/>
        <dbReference type="ChEBI" id="CHEBI:83139"/>
        <dbReference type="EC" id="1.2.1.84"/>
    </reaction>
</comment>
<sequence length="486" mass="55140">MRDHLSSLPNSGREKTVNSDGLGIVKFLTGKVFLITGATGFLAKVLVEKILRTVPDIVDSELFRCMGKSHDNVYREFIMNKLVPVVGNVCESNLGMEAELDDLITNEVEIIVHSAGNTSFHERYDVALDINTLGPCRVLSIAKRCTKLTLFMHVSTEYVNGRRQGVVSEKPFYLGENIAREKASLESPGRSIPVLDVEAEIKMGFDARYAFQGNMVTQKMKDLGLERARMFGWQDTYTFTKAMGEMMIESKRKDIPVVIVRPSIIESTYKEPMPGWVEGIRMMDPIVLSYVKGELTGFPIDTKGVIDVVPVDMLVNAMLSAMVKHGAVQRPGLKVYHIASSVVNPLLFQDLINCMFEYFDSCPYTDVNGRPINIKRMKVFKSMDNFYSHIQTEAVQRSANSSQGKILSRRLQRSLDMVKHLAELYEPYTFYGGRFDNTNTQKLMEELSQEEQRDFNFDIGGIDWKDYICNIHIPGLLRHRQKVRDP</sequence>
<dbReference type="OrthoDB" id="429813at2759"/>
<dbReference type="GO" id="GO:0102965">
    <property type="term" value="F:alcohol-forming long-chain fatty acyl-CoA reductase activity"/>
    <property type="evidence" value="ECO:0007669"/>
    <property type="project" value="UniProtKB-EC"/>
</dbReference>
<dbReference type="InParanoid" id="A0A2G5EW97"/>
<evidence type="ECO:0000259" key="6">
    <source>
        <dbReference type="Pfam" id="PF07993"/>
    </source>
</evidence>
<evidence type="ECO:0000256" key="4">
    <source>
        <dbReference type="RuleBase" id="RU363097"/>
    </source>
</evidence>
<dbReference type="Pfam" id="PF03015">
    <property type="entry name" value="Sterile"/>
    <property type="match status" value="1"/>
</dbReference>
<dbReference type="EMBL" id="KZ305021">
    <property type="protein sequence ID" value="PIA60018.1"/>
    <property type="molecule type" value="Genomic_DNA"/>
</dbReference>
<keyword evidence="3 4" id="KW-0443">Lipid metabolism</keyword>
<keyword evidence="4" id="KW-0560">Oxidoreductase</keyword>
<evidence type="ECO:0000256" key="2">
    <source>
        <dbReference type="ARBA" id="ARBA00022516"/>
    </source>
</evidence>
<dbReference type="GO" id="GO:0010345">
    <property type="term" value="P:suberin biosynthetic process"/>
    <property type="evidence" value="ECO:0007669"/>
    <property type="project" value="TreeGrafter"/>
</dbReference>
<dbReference type="EC" id="1.2.1.84" evidence="4"/>
<gene>
    <name evidence="7" type="ORF">AQUCO_00400712v1</name>
</gene>
<evidence type="ECO:0000313" key="7">
    <source>
        <dbReference type="EMBL" id="PIA60018.1"/>
    </source>
</evidence>
<proteinExistence type="inferred from homology"/>
<dbReference type="Proteomes" id="UP000230069">
    <property type="component" value="Unassembled WGS sequence"/>
</dbReference>
<comment type="similarity">
    <text evidence="1 4">Belongs to the fatty acyl-CoA reductase family.</text>
</comment>
<accession>A0A2G5EW97</accession>
<dbReference type="GO" id="GO:0035336">
    <property type="term" value="P:long-chain fatty-acyl-CoA metabolic process"/>
    <property type="evidence" value="ECO:0007669"/>
    <property type="project" value="TreeGrafter"/>
</dbReference>
<dbReference type="SUPFAM" id="SSF51735">
    <property type="entry name" value="NAD(P)-binding Rossmann-fold domains"/>
    <property type="match status" value="1"/>
</dbReference>
<dbReference type="InterPro" id="IPR036291">
    <property type="entry name" value="NAD(P)-bd_dom_sf"/>
</dbReference>
<dbReference type="PANTHER" id="PTHR11011">
    <property type="entry name" value="MALE STERILITY PROTEIN 2-RELATED"/>
    <property type="match status" value="1"/>
</dbReference>
<dbReference type="InterPro" id="IPR013120">
    <property type="entry name" value="FAR_NAD-bd"/>
</dbReference>
<dbReference type="InterPro" id="IPR033640">
    <property type="entry name" value="FAR_C"/>
</dbReference>
<evidence type="ECO:0000256" key="1">
    <source>
        <dbReference type="ARBA" id="ARBA00005928"/>
    </source>
</evidence>
<protein>
    <recommendedName>
        <fullName evidence="4">Fatty acyl-CoA reductase</fullName>
        <ecNumber evidence="4">1.2.1.84</ecNumber>
    </recommendedName>
</protein>
<dbReference type="CDD" id="cd09071">
    <property type="entry name" value="FAR_C"/>
    <property type="match status" value="1"/>
</dbReference>
<keyword evidence="4" id="KW-0521">NADP</keyword>
<keyword evidence="2 4" id="KW-0444">Lipid biosynthesis</keyword>
<dbReference type="STRING" id="218851.A0A2G5EW97"/>
<feature type="domain" description="Thioester reductase (TE)" evidence="6">
    <location>
        <begin position="35"/>
        <end position="318"/>
    </location>
</feature>
<evidence type="ECO:0000313" key="8">
    <source>
        <dbReference type="Proteomes" id="UP000230069"/>
    </source>
</evidence>
<dbReference type="GO" id="GO:0080019">
    <property type="term" value="F:alcohol-forming very long-chain fatty acyl-CoA reductase activity"/>
    <property type="evidence" value="ECO:0007669"/>
    <property type="project" value="InterPro"/>
</dbReference>
<dbReference type="CDD" id="cd05236">
    <property type="entry name" value="FAR-N_SDR_e"/>
    <property type="match status" value="1"/>
</dbReference>
<name>A0A2G5EW97_AQUCA</name>
<comment type="function">
    <text evidence="4">Catalyzes the reduction of fatty acyl-CoA to fatty alcohols.</text>
</comment>
<dbReference type="Pfam" id="PF07993">
    <property type="entry name" value="NAD_binding_4"/>
    <property type="match status" value="1"/>
</dbReference>
<reference evidence="7 8" key="1">
    <citation type="submission" date="2017-09" db="EMBL/GenBank/DDBJ databases">
        <title>WGS assembly of Aquilegia coerulea Goldsmith.</title>
        <authorList>
            <person name="Hodges S."/>
            <person name="Kramer E."/>
            <person name="Nordborg M."/>
            <person name="Tomkins J."/>
            <person name="Borevitz J."/>
            <person name="Derieg N."/>
            <person name="Yan J."/>
            <person name="Mihaltcheva S."/>
            <person name="Hayes R.D."/>
            <person name="Rokhsar D."/>
        </authorList>
    </citation>
    <scope>NUCLEOTIDE SEQUENCE [LARGE SCALE GENOMIC DNA]</scope>
    <source>
        <strain evidence="8">cv. Goldsmith</strain>
    </source>
</reference>
<dbReference type="InterPro" id="IPR026055">
    <property type="entry name" value="FAR"/>
</dbReference>